<dbReference type="EMBL" id="UINC01229208">
    <property type="protein sequence ID" value="SVE60829.1"/>
    <property type="molecule type" value="Genomic_DNA"/>
</dbReference>
<reference evidence="2" key="1">
    <citation type="submission" date="2018-05" db="EMBL/GenBank/DDBJ databases">
        <authorList>
            <person name="Lanie J.A."/>
            <person name="Ng W.-L."/>
            <person name="Kazmierczak K.M."/>
            <person name="Andrzejewski T.M."/>
            <person name="Davidsen T.M."/>
            <person name="Wayne K.J."/>
            <person name="Tettelin H."/>
            <person name="Glass J.I."/>
            <person name="Rusch D."/>
            <person name="Podicherti R."/>
            <person name="Tsui H.-C.T."/>
            <person name="Winkler M.E."/>
        </authorList>
    </citation>
    <scope>NUCLEOTIDE SEQUENCE</scope>
</reference>
<protein>
    <recommendedName>
        <fullName evidence="1">SUF system FeS cluster assembly SufBD N-terminal domain-containing protein</fullName>
    </recommendedName>
</protein>
<proteinExistence type="predicted"/>
<dbReference type="InterPro" id="IPR037284">
    <property type="entry name" value="SUF_FeS_clus_asmbl_SufBD_sf"/>
</dbReference>
<accession>A0A383EVY4</accession>
<evidence type="ECO:0000313" key="2">
    <source>
        <dbReference type="EMBL" id="SVE60829.1"/>
    </source>
</evidence>
<evidence type="ECO:0000259" key="1">
    <source>
        <dbReference type="Pfam" id="PF19295"/>
    </source>
</evidence>
<feature type="domain" description="SUF system FeS cluster assembly SufBD N-terminal" evidence="1">
    <location>
        <begin position="11"/>
        <end position="58"/>
    </location>
</feature>
<dbReference type="Pfam" id="PF19295">
    <property type="entry name" value="SufBD_N"/>
    <property type="match status" value="1"/>
</dbReference>
<dbReference type="SUPFAM" id="SSF101960">
    <property type="entry name" value="Stabilizer of iron transporter SufD"/>
    <property type="match status" value="1"/>
</dbReference>
<organism evidence="2">
    <name type="scientific">marine metagenome</name>
    <dbReference type="NCBI Taxonomy" id="408172"/>
    <lineage>
        <taxon>unclassified sequences</taxon>
        <taxon>metagenomes</taxon>
        <taxon>ecological metagenomes</taxon>
    </lineage>
</organism>
<sequence length="72" mass="8549">MEDIIKNYSADFTQLQNIEKNNWFTKQRQLAFNIFQESGFPNTKNEDWKYTDVKPISRNIFSNITESNVAIN</sequence>
<dbReference type="InterPro" id="IPR045595">
    <property type="entry name" value="SufBD_N"/>
</dbReference>
<dbReference type="AlphaFoldDB" id="A0A383EVY4"/>
<name>A0A383EVY4_9ZZZZ</name>
<feature type="non-terminal residue" evidence="2">
    <location>
        <position position="72"/>
    </location>
</feature>
<gene>
    <name evidence="2" type="ORF">METZ01_LOCUS513683</name>
</gene>